<sequence>MSLKPLFAAVQSTDLSTGLDGLASGAGVSSAEIDNSTDLHKDALISIHVAGASASTGYVSVYIQKGAATGATSTTEVPNMDHVCDVQLNGTTAVDKTKLFKDLPKYYKIRLVNSSGVALAASGNTVKRTGVNYQDV</sequence>
<organism evidence="1 2">
    <name type="scientific">Nitrosomonas marina</name>
    <dbReference type="NCBI Taxonomy" id="917"/>
    <lineage>
        <taxon>Bacteria</taxon>
        <taxon>Pseudomonadati</taxon>
        <taxon>Pseudomonadota</taxon>
        <taxon>Betaproteobacteria</taxon>
        <taxon>Nitrosomonadales</taxon>
        <taxon>Nitrosomonadaceae</taxon>
        <taxon>Nitrosomonas</taxon>
    </lineage>
</organism>
<evidence type="ECO:0000313" key="1">
    <source>
        <dbReference type="EMBL" id="SEN71283.1"/>
    </source>
</evidence>
<dbReference type="EMBL" id="FOCP01000039">
    <property type="protein sequence ID" value="SEN71283.1"/>
    <property type="molecule type" value="Genomic_DNA"/>
</dbReference>
<dbReference type="RefSeq" id="WP_090634757.1">
    <property type="nucleotide sequence ID" value="NZ_FOCP01000039.1"/>
</dbReference>
<dbReference type="Proteomes" id="UP000199459">
    <property type="component" value="Unassembled WGS sequence"/>
</dbReference>
<protein>
    <submittedName>
        <fullName evidence="1">Uncharacterized protein</fullName>
    </submittedName>
</protein>
<proteinExistence type="predicted"/>
<accession>A0A1H8IRK2</accession>
<dbReference type="AlphaFoldDB" id="A0A1H8IRK2"/>
<name>A0A1H8IRK2_9PROT</name>
<reference evidence="1 2" key="1">
    <citation type="submission" date="2016-10" db="EMBL/GenBank/DDBJ databases">
        <authorList>
            <person name="de Groot N.N."/>
        </authorList>
    </citation>
    <scope>NUCLEOTIDE SEQUENCE [LARGE SCALE GENOMIC DNA]</scope>
    <source>
        <strain evidence="1 2">Nm22</strain>
    </source>
</reference>
<gene>
    <name evidence="1" type="ORF">SAMN05216325_13914</name>
</gene>
<evidence type="ECO:0000313" key="2">
    <source>
        <dbReference type="Proteomes" id="UP000199459"/>
    </source>
</evidence>